<evidence type="ECO:0000313" key="3">
    <source>
        <dbReference type="Proteomes" id="UP000240883"/>
    </source>
</evidence>
<reference evidence="2 3" key="1">
    <citation type="journal article" date="2018" name="Front. Microbiol.">
        <title>Genome-Wide Analysis of Corynespora cassiicola Leaf Fall Disease Putative Effectors.</title>
        <authorList>
            <person name="Lopez D."/>
            <person name="Ribeiro S."/>
            <person name="Label P."/>
            <person name="Fumanal B."/>
            <person name="Venisse J.S."/>
            <person name="Kohler A."/>
            <person name="de Oliveira R.R."/>
            <person name="Labutti K."/>
            <person name="Lipzen A."/>
            <person name="Lail K."/>
            <person name="Bauer D."/>
            <person name="Ohm R.A."/>
            <person name="Barry K.W."/>
            <person name="Spatafora J."/>
            <person name="Grigoriev I.V."/>
            <person name="Martin F.M."/>
            <person name="Pujade-Renaud V."/>
        </authorList>
    </citation>
    <scope>NUCLEOTIDE SEQUENCE [LARGE SCALE GENOMIC DNA]</scope>
    <source>
        <strain evidence="2 3">Philippines</strain>
    </source>
</reference>
<sequence>MAPTTSTPHLEPEGFLFKDLASFPAKERGAVIEKVVKIEKKTFPSSEAFDFDAELRKKNTSMVLVLRKADSTVAGYLVYLRMKRMALLHKICVVESERGKGIGKCLIHSLRAQLEKGGCQSIQLWVDEARAPARALYKSCEFQQVDRCLDYYGPGRTGLKMQLPIEK</sequence>
<dbReference type="PROSITE" id="PS51186">
    <property type="entry name" value="GNAT"/>
    <property type="match status" value="1"/>
</dbReference>
<accession>A0A2T2NF36</accession>
<keyword evidence="2" id="KW-0012">Acyltransferase</keyword>
<evidence type="ECO:0000259" key="1">
    <source>
        <dbReference type="PROSITE" id="PS51186"/>
    </source>
</evidence>
<keyword evidence="2" id="KW-0808">Transferase</keyword>
<dbReference type="Gene3D" id="3.40.630.30">
    <property type="match status" value="1"/>
</dbReference>
<name>A0A2T2NF36_CORCC</name>
<dbReference type="PANTHER" id="PTHR47542:SF2">
    <property type="entry name" value="ACYL-COA N-ACYLTRANSFERASES (NAT) SUPERFAMILY PROTEIN"/>
    <property type="match status" value="1"/>
</dbReference>
<dbReference type="CDD" id="cd04301">
    <property type="entry name" value="NAT_SF"/>
    <property type="match status" value="1"/>
</dbReference>
<feature type="domain" description="N-acetyltransferase" evidence="1">
    <location>
        <begin position="20"/>
        <end position="166"/>
    </location>
</feature>
<keyword evidence="3" id="KW-1185">Reference proteome</keyword>
<organism evidence="2 3">
    <name type="scientific">Corynespora cassiicola Philippines</name>
    <dbReference type="NCBI Taxonomy" id="1448308"/>
    <lineage>
        <taxon>Eukaryota</taxon>
        <taxon>Fungi</taxon>
        <taxon>Dikarya</taxon>
        <taxon>Ascomycota</taxon>
        <taxon>Pezizomycotina</taxon>
        <taxon>Dothideomycetes</taxon>
        <taxon>Pleosporomycetidae</taxon>
        <taxon>Pleosporales</taxon>
        <taxon>Corynesporascaceae</taxon>
        <taxon>Corynespora</taxon>
    </lineage>
</organism>
<dbReference type="STRING" id="1448308.A0A2T2NF36"/>
<dbReference type="PANTHER" id="PTHR47542">
    <property type="entry name" value="ACYL-COA N-ACYLTRANSFERASES (NAT) SUPERFAMILY PROTEIN"/>
    <property type="match status" value="1"/>
</dbReference>
<dbReference type="SUPFAM" id="SSF55729">
    <property type="entry name" value="Acyl-CoA N-acyltransferases (Nat)"/>
    <property type="match status" value="1"/>
</dbReference>
<dbReference type="Proteomes" id="UP000240883">
    <property type="component" value="Unassembled WGS sequence"/>
</dbReference>
<dbReference type="OrthoDB" id="41532at2759"/>
<dbReference type="AlphaFoldDB" id="A0A2T2NF36"/>
<gene>
    <name evidence="2" type="ORF">BS50DRAFT_96871</name>
</gene>
<proteinExistence type="predicted"/>
<dbReference type="GO" id="GO:0016747">
    <property type="term" value="F:acyltransferase activity, transferring groups other than amino-acyl groups"/>
    <property type="evidence" value="ECO:0007669"/>
    <property type="project" value="InterPro"/>
</dbReference>
<dbReference type="InterPro" id="IPR016181">
    <property type="entry name" value="Acyl_CoA_acyltransferase"/>
</dbReference>
<dbReference type="InterPro" id="IPR000182">
    <property type="entry name" value="GNAT_dom"/>
</dbReference>
<dbReference type="Pfam" id="PF00583">
    <property type="entry name" value="Acetyltransf_1"/>
    <property type="match status" value="1"/>
</dbReference>
<dbReference type="EMBL" id="KZ678139">
    <property type="protein sequence ID" value="PSN64055.1"/>
    <property type="molecule type" value="Genomic_DNA"/>
</dbReference>
<protein>
    <submittedName>
        <fullName evidence="2">Acyl-CoA N-acyltransferase</fullName>
    </submittedName>
</protein>
<evidence type="ECO:0000313" key="2">
    <source>
        <dbReference type="EMBL" id="PSN64055.1"/>
    </source>
</evidence>